<dbReference type="PANTHER" id="PTHR30462">
    <property type="entry name" value="INTERMEMBRANE TRANSPORT PROTEIN PQIB-RELATED"/>
    <property type="match status" value="1"/>
</dbReference>
<evidence type="ECO:0000313" key="11">
    <source>
        <dbReference type="Proteomes" id="UP000218023"/>
    </source>
</evidence>
<evidence type="ECO:0000259" key="9">
    <source>
        <dbReference type="Pfam" id="PF02470"/>
    </source>
</evidence>
<evidence type="ECO:0000256" key="5">
    <source>
        <dbReference type="ARBA" id="ARBA00022989"/>
    </source>
</evidence>
<keyword evidence="4 8" id="KW-0812">Transmembrane</keyword>
<evidence type="ECO:0000256" key="4">
    <source>
        <dbReference type="ARBA" id="ARBA00022692"/>
    </source>
</evidence>
<keyword evidence="6 8" id="KW-0472">Membrane</keyword>
<evidence type="ECO:0000256" key="6">
    <source>
        <dbReference type="ARBA" id="ARBA00023136"/>
    </source>
</evidence>
<dbReference type="InterPro" id="IPR003399">
    <property type="entry name" value="Mce/MlaD"/>
</dbReference>
<accession>A0A2A2GK08</accession>
<dbReference type="RefSeq" id="WP_095639604.1">
    <property type="nucleotide sequence ID" value="NZ_NSJZ01000004.1"/>
</dbReference>
<comment type="subcellular location">
    <subcellularLocation>
        <location evidence="1">Cell inner membrane</location>
    </subcellularLocation>
</comment>
<feature type="compositionally biased region" description="Polar residues" evidence="7">
    <location>
        <begin position="1"/>
        <end position="10"/>
    </location>
</feature>
<keyword evidence="2" id="KW-1003">Cell membrane</keyword>
<dbReference type="InterPro" id="IPR051800">
    <property type="entry name" value="PqiA-PqiB_transport"/>
</dbReference>
<dbReference type="GO" id="GO:0005886">
    <property type="term" value="C:plasma membrane"/>
    <property type="evidence" value="ECO:0007669"/>
    <property type="project" value="UniProtKB-SubCell"/>
</dbReference>
<keyword evidence="5 8" id="KW-1133">Transmembrane helix</keyword>
<dbReference type="PANTHER" id="PTHR30462:SF0">
    <property type="entry name" value="INTERMEMBRANE TRANSPORT PROTEIN YEBT"/>
    <property type="match status" value="1"/>
</dbReference>
<protein>
    <submittedName>
        <fullName evidence="10">Paraquat-inducible protein B</fullName>
    </submittedName>
</protein>
<evidence type="ECO:0000313" key="10">
    <source>
        <dbReference type="EMBL" id="PAU97688.1"/>
    </source>
</evidence>
<evidence type="ECO:0000256" key="8">
    <source>
        <dbReference type="SAM" id="Phobius"/>
    </source>
</evidence>
<evidence type="ECO:0000256" key="2">
    <source>
        <dbReference type="ARBA" id="ARBA00022475"/>
    </source>
</evidence>
<dbReference type="EMBL" id="NSJZ01000004">
    <property type="protein sequence ID" value="PAU97688.1"/>
    <property type="molecule type" value="Genomic_DNA"/>
</dbReference>
<feature type="domain" description="Mce/MlaD" evidence="9">
    <location>
        <begin position="184"/>
        <end position="240"/>
    </location>
</feature>
<organism evidence="10 11">
    <name type="scientific">Paracoccus salipaludis</name>
    <dbReference type="NCBI Taxonomy" id="2032623"/>
    <lineage>
        <taxon>Bacteria</taxon>
        <taxon>Pseudomonadati</taxon>
        <taxon>Pseudomonadota</taxon>
        <taxon>Alphaproteobacteria</taxon>
        <taxon>Rhodobacterales</taxon>
        <taxon>Paracoccaceae</taxon>
        <taxon>Paracoccus</taxon>
    </lineage>
</organism>
<dbReference type="Proteomes" id="UP000218023">
    <property type="component" value="Unassembled WGS sequence"/>
</dbReference>
<name>A0A2A2GK08_9RHOB</name>
<proteinExistence type="predicted"/>
<evidence type="ECO:0000256" key="3">
    <source>
        <dbReference type="ARBA" id="ARBA00022519"/>
    </source>
</evidence>
<keyword evidence="3" id="KW-0997">Cell inner membrane</keyword>
<keyword evidence="11" id="KW-1185">Reference proteome</keyword>
<evidence type="ECO:0000256" key="1">
    <source>
        <dbReference type="ARBA" id="ARBA00004533"/>
    </source>
</evidence>
<feature type="region of interest" description="Disordered" evidence="7">
    <location>
        <begin position="1"/>
        <end position="21"/>
    </location>
</feature>
<feature type="domain" description="Mce/MlaD" evidence="9">
    <location>
        <begin position="64"/>
        <end position="150"/>
    </location>
</feature>
<dbReference type="Pfam" id="PF02470">
    <property type="entry name" value="MlaD"/>
    <property type="match status" value="2"/>
</dbReference>
<reference evidence="10 11" key="1">
    <citation type="submission" date="2017-09" db="EMBL/GenBank/DDBJ databases">
        <title>Paracoccus alkalisoli sp. nov., isolated from saline alkaline soil.</title>
        <authorList>
            <person name="Dong X."/>
            <person name="Zhang G."/>
        </authorList>
    </citation>
    <scope>NUCLEOTIDE SEQUENCE [LARGE SCALE GENOMIC DNA]</scope>
    <source>
        <strain evidence="10 11">WN007</strain>
    </source>
</reference>
<gene>
    <name evidence="10" type="ORF">CK240_06880</name>
</gene>
<sequence>MTDMPPTNDTSRVDAADAPLRPASPVRRTAARAARAGVSVIWAVPIIALLVTMALAWNAYAGRGTLVSVAFNDATGITPGETELRFREIPVGRVEAVRFTHDLQRVIVDMRVDKDISQFIDDDAEFWIVRPEVSAQGISRLDTVLTGAFIEGWWDNDPGGVELALHEGLDRPPLTRSNERGTWVTLTAADASGMTEGAPIFYRGLTVGRMQNLRLAEGAESVMADVFIEAPHDQQLTTTTVFWDTSGFSVSLGTNGISLDVASVSSLLQGGAEFATLSSGGQPVQPGHVFQLQPDRQTAQNSLFAASPQDELRLTMLMSEAVRGLTEGADVQFQGLTVGRVTGLSVRVVPGPEGQPGQVLQDITLAVSPQRMGLPEDAGPDEALAFLSGSVEGGLRARITGAGFFGTSLMVELVDLPGAPPAQVVADAEPYPVIPSAPPDLSDISTTAQGFMARIGNLKLEELLKSATDMMNSVTAIASSQDTRAIPESLRRTIDEANVTMTELRTATQELRASGVVENVAGATATANEIAGKLNGVADRLPRIAENVETATTSIRDVDFNGIGDQITQALADIRGVLGTEAARSLPDRLGNAVDSLGSAAGDVGAIASDLRQQNLGPRVGQFVDEASAAATAVREAAADVPEMVDQVDEAAASIDEFDFAGVSASARGLIEDLRAMLGTEDAEQLPRNLSDTLQAASGLLNDLREGGAAGNLNAALQSARRAADQVAQAATTLPGLSQRFQALAGRAEAVIAAYGDRGAFNTETINTMRSLRRAAEAFGSLASTIERNPRAFILGR</sequence>
<feature type="transmembrane region" description="Helical" evidence="8">
    <location>
        <begin position="36"/>
        <end position="57"/>
    </location>
</feature>
<evidence type="ECO:0000256" key="7">
    <source>
        <dbReference type="SAM" id="MobiDB-lite"/>
    </source>
</evidence>
<dbReference type="OrthoDB" id="9806984at2"/>
<comment type="caution">
    <text evidence="10">The sequence shown here is derived from an EMBL/GenBank/DDBJ whole genome shotgun (WGS) entry which is preliminary data.</text>
</comment>
<dbReference type="AlphaFoldDB" id="A0A2A2GK08"/>